<feature type="compositionally biased region" description="Basic and acidic residues" evidence="1">
    <location>
        <begin position="685"/>
        <end position="711"/>
    </location>
</feature>
<feature type="compositionally biased region" description="Basic and acidic residues" evidence="1">
    <location>
        <begin position="721"/>
        <end position="773"/>
    </location>
</feature>
<dbReference type="RefSeq" id="XP_004221895.1">
    <property type="nucleotide sequence ID" value="XM_004221847.1"/>
</dbReference>
<dbReference type="KEGG" id="pcy:PCYB_081090"/>
<feature type="compositionally biased region" description="Polar residues" evidence="1">
    <location>
        <begin position="826"/>
        <end position="846"/>
    </location>
</feature>
<dbReference type="OrthoDB" id="387628at2759"/>
<feature type="compositionally biased region" description="Basic and acidic residues" evidence="1">
    <location>
        <begin position="552"/>
        <end position="564"/>
    </location>
</feature>
<sequence length="867" mass="96546">MSQRSLTQKKTCFSMSICDKHLGRKRSAESSREPSNSRILQSFDDIHGTLVLGLNESTENKNGNFDLGHKSVPGDNSKLEGKKGKCEKSELEKKIESSDKSNVLRVIGDINSAKLEQTIVNSEKSKLAVKPKSCKNCDLAQSCRKGNNTPSTHFTRGSRILAHYEMNYEPHVPGGSKHVPPYNNKYHEQHIGAGNSGAAYPNNYGSNFVVHRNDPGHGAPYDNQFNGVMKILSDCKETCESQFEGMEETTLITIATTEISTEKGVEINYLTMTIMQNTIQEEGEEEMNHIIVINTNIRMQEMDRISQYGEGNINQSNYDNYYDEHHYSGGSAPIYNEKYDSQYGEGNTNQSNYNAYYNEHHYSGENAPQYNSYESQYAGGNDNHPNNSGYYEASYAGEGANTTDYNDTAGLDYVQSEQSTSGYTQNYGPKQGELQNYMYGGGHNYGPQQREPQNYTYGGGHNYGPQQGEPQSNASYEVKNIEPETKLLKKEMPSVADSAKKEMPDLSAEKEVPENKKDLQPELVREENKLDDKKSNTSSIVSPNIPTLHHRGNSESRIAAEKKPMPNPRMNIHSGNTAIRKDISGGKSVQEGESAKSDSRGTHDLHSSILKKNTSDTKLNVETKTDKTEHATSGSKEKLHLSNMSIKKSPEESKQHFDSKIYKLENKTTGQRENSPMPNAGLKKKPSDGKLHLDSKTDKTDNAKTGSKEKLQVQNTGIKKNTSDTKLNADAKNDKHDSTKKGSKEKPPEITEVKKNSLDGKINSEEKTYKSESKTAGNEENSSVHSALLKKNTSHYKKHGESKEAELKHSSSDKKMDGSKSEQLESDVTGSKTVESGSDESLNNPHESTTEKKSKKKNTRLENWHIK</sequence>
<dbReference type="GeneID" id="14692296"/>
<feature type="compositionally biased region" description="Basic and acidic residues" evidence="1">
    <location>
        <begin position="799"/>
        <end position="823"/>
    </location>
</feature>
<feature type="compositionally biased region" description="Polar residues" evidence="1">
    <location>
        <begin position="536"/>
        <end position="545"/>
    </location>
</feature>
<feature type="compositionally biased region" description="Basic and acidic residues" evidence="1">
    <location>
        <begin position="593"/>
        <end position="606"/>
    </location>
</feature>
<feature type="compositionally biased region" description="Basic and acidic residues" evidence="1">
    <location>
        <begin position="613"/>
        <end position="640"/>
    </location>
</feature>
<protein>
    <submittedName>
        <fullName evidence="2">Uncharacterized protein</fullName>
    </submittedName>
</protein>
<dbReference type="AlphaFoldDB" id="K6UJH0"/>
<feature type="compositionally biased region" description="Basic and acidic residues" evidence="1">
    <location>
        <begin position="488"/>
        <end position="535"/>
    </location>
</feature>
<gene>
    <name evidence="2" type="ORF">PCYB_081090</name>
</gene>
<dbReference type="EMBL" id="DF157100">
    <property type="protein sequence ID" value="GAB65948.1"/>
    <property type="molecule type" value="Genomic_DNA"/>
</dbReference>
<accession>K6UJH0</accession>
<feature type="region of interest" description="Disordered" evidence="1">
    <location>
        <begin position="488"/>
        <end position="867"/>
    </location>
</feature>
<dbReference type="Proteomes" id="UP000006319">
    <property type="component" value="Chromosome 8"/>
</dbReference>
<feature type="compositionally biased region" description="Polar residues" evidence="1">
    <location>
        <begin position="774"/>
        <end position="785"/>
    </location>
</feature>
<evidence type="ECO:0000256" key="1">
    <source>
        <dbReference type="SAM" id="MobiDB-lite"/>
    </source>
</evidence>
<feature type="compositionally biased region" description="Basic and acidic residues" evidence="1">
    <location>
        <begin position="648"/>
        <end position="666"/>
    </location>
</feature>
<organism evidence="2 3">
    <name type="scientific">Plasmodium cynomolgi (strain B)</name>
    <dbReference type="NCBI Taxonomy" id="1120755"/>
    <lineage>
        <taxon>Eukaryota</taxon>
        <taxon>Sar</taxon>
        <taxon>Alveolata</taxon>
        <taxon>Apicomplexa</taxon>
        <taxon>Aconoidasida</taxon>
        <taxon>Haemosporida</taxon>
        <taxon>Plasmodiidae</taxon>
        <taxon>Plasmodium</taxon>
        <taxon>Plasmodium (Plasmodium)</taxon>
    </lineage>
</organism>
<evidence type="ECO:0000313" key="3">
    <source>
        <dbReference type="Proteomes" id="UP000006319"/>
    </source>
</evidence>
<feature type="region of interest" description="Disordered" evidence="1">
    <location>
        <begin position="62"/>
        <end position="85"/>
    </location>
</feature>
<feature type="compositionally biased region" description="Polar residues" evidence="1">
    <location>
        <begin position="667"/>
        <end position="677"/>
    </location>
</feature>
<keyword evidence="3" id="KW-1185">Reference proteome</keyword>
<name>K6UJH0_PLACD</name>
<proteinExistence type="predicted"/>
<dbReference type="PhylomeDB" id="K6UJH0"/>
<reference evidence="2 3" key="1">
    <citation type="journal article" date="2012" name="Nat. Genet.">
        <title>Plasmodium cynomolgi genome sequences provide insight into Plasmodium vivax and the monkey malaria clade.</title>
        <authorList>
            <person name="Tachibana S."/>
            <person name="Sullivan S.A."/>
            <person name="Kawai S."/>
            <person name="Nakamura S."/>
            <person name="Kim H.R."/>
            <person name="Goto N."/>
            <person name="Arisue N."/>
            <person name="Palacpac N.M.Q."/>
            <person name="Honma H."/>
            <person name="Yagi M."/>
            <person name="Tougan T."/>
            <person name="Katakai Y."/>
            <person name="Kaneko O."/>
            <person name="Mita T."/>
            <person name="Kita K."/>
            <person name="Yasutomi Y."/>
            <person name="Sutton P.L."/>
            <person name="Shakhbatyan R."/>
            <person name="Horii T."/>
            <person name="Yasunaga T."/>
            <person name="Barnwell J.W."/>
            <person name="Escalante A.A."/>
            <person name="Carlton J.M."/>
            <person name="Tanabe K."/>
        </authorList>
    </citation>
    <scope>NUCLEOTIDE SEQUENCE [LARGE SCALE GENOMIC DNA]</scope>
    <source>
        <strain evidence="2 3">B</strain>
    </source>
</reference>
<dbReference type="OMA" id="YGGGHNY"/>
<dbReference type="VEuPathDB" id="PlasmoDB:PCYB_081090"/>
<evidence type="ECO:0000313" key="2">
    <source>
        <dbReference type="EMBL" id="GAB65948.1"/>
    </source>
</evidence>